<proteinExistence type="predicted"/>
<evidence type="ECO:0000313" key="1">
    <source>
        <dbReference type="EMBL" id="CAG8579410.1"/>
    </source>
</evidence>
<gene>
    <name evidence="1" type="ORF">DERYTH_LOCUS6612</name>
</gene>
<feature type="non-terminal residue" evidence="1">
    <location>
        <position position="91"/>
    </location>
</feature>
<dbReference type="Proteomes" id="UP000789405">
    <property type="component" value="Unassembled WGS sequence"/>
</dbReference>
<name>A0A9N9BSH1_9GLOM</name>
<keyword evidence="2" id="KW-1185">Reference proteome</keyword>
<protein>
    <submittedName>
        <fullName evidence="1">1676_t:CDS:1</fullName>
    </submittedName>
</protein>
<comment type="caution">
    <text evidence="1">The sequence shown here is derived from an EMBL/GenBank/DDBJ whole genome shotgun (WGS) entry which is preliminary data.</text>
</comment>
<reference evidence="1" key="1">
    <citation type="submission" date="2021-06" db="EMBL/GenBank/DDBJ databases">
        <authorList>
            <person name="Kallberg Y."/>
            <person name="Tangrot J."/>
            <person name="Rosling A."/>
        </authorList>
    </citation>
    <scope>NUCLEOTIDE SEQUENCE</scope>
    <source>
        <strain evidence="1">MA453B</strain>
    </source>
</reference>
<dbReference type="EMBL" id="CAJVPY010003034">
    <property type="protein sequence ID" value="CAG8579410.1"/>
    <property type="molecule type" value="Genomic_DNA"/>
</dbReference>
<organism evidence="1 2">
    <name type="scientific">Dentiscutata erythropus</name>
    <dbReference type="NCBI Taxonomy" id="1348616"/>
    <lineage>
        <taxon>Eukaryota</taxon>
        <taxon>Fungi</taxon>
        <taxon>Fungi incertae sedis</taxon>
        <taxon>Mucoromycota</taxon>
        <taxon>Glomeromycotina</taxon>
        <taxon>Glomeromycetes</taxon>
        <taxon>Diversisporales</taxon>
        <taxon>Gigasporaceae</taxon>
        <taxon>Dentiscutata</taxon>
    </lineage>
</organism>
<accession>A0A9N9BSH1</accession>
<sequence>MYFVGLDNRITIDDKVFSTSPQKKYQEVRKLLKPNPPEHTLLEHISSRLGAKTKGKHWEYDWKGPNAQCWCGNKLYMFTESGITLHIPSEK</sequence>
<dbReference type="AlphaFoldDB" id="A0A9N9BSH1"/>
<dbReference type="OrthoDB" id="10532260at2759"/>
<evidence type="ECO:0000313" key="2">
    <source>
        <dbReference type="Proteomes" id="UP000789405"/>
    </source>
</evidence>